<reference evidence="2 3" key="1">
    <citation type="submission" date="2019-05" db="EMBL/GenBank/DDBJ databases">
        <title>Sulfitobacter sabulilitoris sp. nov., isolated from a marine sand.</title>
        <authorList>
            <person name="Yoon J.-H."/>
        </authorList>
    </citation>
    <scope>NUCLEOTIDE SEQUENCE [LARGE SCALE GENOMIC DNA]</scope>
    <source>
        <strain evidence="2 3">HSMS-29</strain>
    </source>
</reference>
<dbReference type="CDD" id="cd00198">
    <property type="entry name" value="vWFA"/>
    <property type="match status" value="1"/>
</dbReference>
<dbReference type="InterPro" id="IPR036465">
    <property type="entry name" value="vWFA_dom_sf"/>
</dbReference>
<evidence type="ECO:0000259" key="1">
    <source>
        <dbReference type="SMART" id="SM00327"/>
    </source>
</evidence>
<dbReference type="PIRSF" id="PIRSF010256">
    <property type="entry name" value="CoxE_vWa"/>
    <property type="match status" value="1"/>
</dbReference>
<dbReference type="InterPro" id="IPR011195">
    <property type="entry name" value="UCP010256"/>
</dbReference>
<dbReference type="Gene3D" id="3.40.50.410">
    <property type="entry name" value="von Willebrand factor, type A domain"/>
    <property type="match status" value="1"/>
</dbReference>
<feature type="domain" description="VWFA" evidence="1">
    <location>
        <begin position="268"/>
        <end position="437"/>
    </location>
</feature>
<dbReference type="AlphaFoldDB" id="A0A5S3PKN9"/>
<dbReference type="Pfam" id="PF05762">
    <property type="entry name" value="VWA_CoxE"/>
    <property type="match status" value="1"/>
</dbReference>
<dbReference type="OrthoDB" id="9790469at2"/>
<dbReference type="EMBL" id="VANS01000001">
    <property type="protein sequence ID" value="TMM54891.1"/>
    <property type="molecule type" value="Genomic_DNA"/>
</dbReference>
<gene>
    <name evidence="2" type="ORF">FDT80_04750</name>
</gene>
<organism evidence="2 3">
    <name type="scientific">Sulfitobacter sabulilitoris</name>
    <dbReference type="NCBI Taxonomy" id="2562655"/>
    <lineage>
        <taxon>Bacteria</taxon>
        <taxon>Pseudomonadati</taxon>
        <taxon>Pseudomonadota</taxon>
        <taxon>Alphaproteobacteria</taxon>
        <taxon>Rhodobacterales</taxon>
        <taxon>Roseobacteraceae</taxon>
        <taxon>Sulfitobacter</taxon>
    </lineage>
</organism>
<dbReference type="InterPro" id="IPR008912">
    <property type="entry name" value="Uncharacterised_CoxE"/>
</dbReference>
<dbReference type="Proteomes" id="UP000309550">
    <property type="component" value="Unassembled WGS sequence"/>
</dbReference>
<dbReference type="PANTHER" id="PTHR39338:SF6">
    <property type="entry name" value="BLL5662 PROTEIN"/>
    <property type="match status" value="1"/>
</dbReference>
<accession>A0A5S3PKN9</accession>
<dbReference type="SMART" id="SM00327">
    <property type="entry name" value="VWA"/>
    <property type="match status" value="1"/>
</dbReference>
<dbReference type="PANTHER" id="PTHR39338">
    <property type="entry name" value="BLL5662 PROTEIN-RELATED"/>
    <property type="match status" value="1"/>
</dbReference>
<sequence length="461" mass="51564">MAPRPSASSIRRARRWTRPDASCVRKYPAGVWGCKTPRVRQVVEYAPLDLPENPKLAGNITHFARALRRAGLPIGPGRVIDAIRAVQAAGFTDKRDFYWTLHACFVNRPEHRQVFGQIFRLYWRDPRYLEHMMAAMLPAVRGVQEERAAEAGQKRAAEALLDGAEAPPQVEEPEPREEETEIVVDASLTMSGEERLRSLDFEQMSTAEMAAAKRMLARMRLPVEPIASRRTVASHAGHRVDTARTLRAAMRQGGEMHQIKLKQARPRWPNLVVLCDISGSMSQYSRVVLHFLHAVSNAKGAGWAKVHAFTFGTRLTNITRHLAQRDVDAALAAAGAEAQDWEGGTRIGSCLATFNRDWSRRVMGQGAVVLLITDGLDRDAPDELAHQMERLHLSSRRLIWLNPLLRWDGFAPKARGIAAMLPHVDSFRAGHSIASLEDLARVISKRDDQGEKDRLLRSMTG</sequence>
<evidence type="ECO:0000313" key="3">
    <source>
        <dbReference type="Proteomes" id="UP000309550"/>
    </source>
</evidence>
<name>A0A5S3PKN9_9RHOB</name>
<dbReference type="InterPro" id="IPR002035">
    <property type="entry name" value="VWF_A"/>
</dbReference>
<evidence type="ECO:0000313" key="2">
    <source>
        <dbReference type="EMBL" id="TMM54891.1"/>
    </source>
</evidence>
<keyword evidence="3" id="KW-1185">Reference proteome</keyword>
<proteinExistence type="predicted"/>
<protein>
    <submittedName>
        <fullName evidence="2">VWA domain-containing protein</fullName>
    </submittedName>
</protein>
<dbReference type="SUPFAM" id="SSF53300">
    <property type="entry name" value="vWA-like"/>
    <property type="match status" value="1"/>
</dbReference>
<comment type="caution">
    <text evidence="2">The sequence shown here is derived from an EMBL/GenBank/DDBJ whole genome shotgun (WGS) entry which is preliminary data.</text>
</comment>